<dbReference type="Pfam" id="PF08974">
    <property type="entry name" value="DUF1877"/>
    <property type="match status" value="1"/>
</dbReference>
<dbReference type="RefSeq" id="WP_212823411.1">
    <property type="nucleotide sequence ID" value="NZ_AP023359.1"/>
</dbReference>
<evidence type="ECO:0000313" key="1">
    <source>
        <dbReference type="EMBL" id="BCJ64700.1"/>
    </source>
</evidence>
<name>A0A810MVX3_9ACTN</name>
<keyword evidence="2" id="KW-1185">Reference proteome</keyword>
<dbReference type="EMBL" id="AP023359">
    <property type="protein sequence ID" value="BCJ64700.1"/>
    <property type="molecule type" value="Genomic_DNA"/>
</dbReference>
<dbReference type="InterPro" id="IPR035944">
    <property type="entry name" value="YfbM-like_sf"/>
</dbReference>
<organism evidence="1 2">
    <name type="scientific">Polymorphospora rubra</name>
    <dbReference type="NCBI Taxonomy" id="338584"/>
    <lineage>
        <taxon>Bacteria</taxon>
        <taxon>Bacillati</taxon>
        <taxon>Actinomycetota</taxon>
        <taxon>Actinomycetes</taxon>
        <taxon>Micromonosporales</taxon>
        <taxon>Micromonosporaceae</taxon>
        <taxon>Polymorphospora</taxon>
    </lineage>
</organism>
<dbReference type="SUPFAM" id="SSF111069">
    <property type="entry name" value="Hypothetical protein yfbM"/>
    <property type="match status" value="1"/>
</dbReference>
<dbReference type="KEGG" id="pry:Prubr_17210"/>
<protein>
    <recommendedName>
        <fullName evidence="3">DUF1877 family protein</fullName>
    </recommendedName>
</protein>
<proteinExistence type="predicted"/>
<dbReference type="Gene3D" id="3.40.1760.10">
    <property type="entry name" value="YfbM-like super family"/>
    <property type="match status" value="1"/>
</dbReference>
<evidence type="ECO:0008006" key="3">
    <source>
        <dbReference type="Google" id="ProtNLM"/>
    </source>
</evidence>
<reference evidence="1" key="1">
    <citation type="submission" date="2020-08" db="EMBL/GenBank/DDBJ databases">
        <title>Whole genome shotgun sequence of Polymorphospora rubra NBRC 101157.</title>
        <authorList>
            <person name="Komaki H."/>
            <person name="Tamura T."/>
        </authorList>
    </citation>
    <scope>NUCLEOTIDE SEQUENCE</scope>
    <source>
        <strain evidence="1">NBRC 101157</strain>
    </source>
</reference>
<dbReference type="Proteomes" id="UP000680866">
    <property type="component" value="Chromosome"/>
</dbReference>
<accession>A0A810MVX3</accession>
<dbReference type="AlphaFoldDB" id="A0A810MVX3"/>
<dbReference type="InterPro" id="IPR015068">
    <property type="entry name" value="DUF1877"/>
</dbReference>
<sequence length="163" mass="17734">MGSLGVHFAIDGETATRLLSADGDAAVMAIVTGIEEAPDGVDHCDTDKAWDAIHRCLTDGLLGYDNGDYPLNAAILGGVQVHEDDDYIVSLLTPDRVRDVAEALVPVDRDRLLAGYRAIDVEDYGVNYGADDFEYTWANFTDVVAFFQRAAHDGKHVIFTVDQ</sequence>
<evidence type="ECO:0000313" key="2">
    <source>
        <dbReference type="Proteomes" id="UP000680866"/>
    </source>
</evidence>
<gene>
    <name evidence="1" type="ORF">Prubr_17210</name>
</gene>